<keyword evidence="10" id="KW-1133">Transmembrane helix</keyword>
<evidence type="ECO:0000256" key="12">
    <source>
        <dbReference type="ARBA" id="ARBA00023004"/>
    </source>
</evidence>
<dbReference type="Gene3D" id="1.20.1260.140">
    <property type="entry name" value="Alternative oxidase"/>
    <property type="match status" value="1"/>
</dbReference>
<comment type="caution">
    <text evidence="18">The sequence shown here is derived from an EMBL/GenBank/DDBJ whole genome shotgun (WGS) entry which is preliminary data.</text>
</comment>
<protein>
    <recommendedName>
        <fullName evidence="16">Alternative oxidase</fullName>
        <ecNumber evidence="16">1.-.-.-</ecNumber>
    </recommendedName>
</protein>
<keyword evidence="7" id="KW-0999">Mitochondrion inner membrane</keyword>
<evidence type="ECO:0000256" key="8">
    <source>
        <dbReference type="ARBA" id="ARBA00022946"/>
    </source>
</evidence>
<dbReference type="Pfam" id="PF01786">
    <property type="entry name" value="AOX"/>
    <property type="match status" value="1"/>
</dbReference>
<evidence type="ECO:0000256" key="9">
    <source>
        <dbReference type="ARBA" id="ARBA00022982"/>
    </source>
</evidence>
<dbReference type="GO" id="GO:0010230">
    <property type="term" value="P:alternative respiration"/>
    <property type="evidence" value="ECO:0007669"/>
    <property type="project" value="TreeGrafter"/>
</dbReference>
<feature type="domain" description="NADP-dependent oxidoreductase" evidence="17">
    <location>
        <begin position="450"/>
        <end position="742"/>
    </location>
</feature>
<dbReference type="PROSITE" id="PS00062">
    <property type="entry name" value="ALDOKETO_REDUCTASE_2"/>
    <property type="match status" value="1"/>
</dbReference>
<evidence type="ECO:0000256" key="5">
    <source>
        <dbReference type="ARBA" id="ARBA00022692"/>
    </source>
</evidence>
<dbReference type="AlphaFoldDB" id="A0A427Y8D7"/>
<dbReference type="STRING" id="1890683.A0A427Y8D7"/>
<evidence type="ECO:0000256" key="14">
    <source>
        <dbReference type="ARBA" id="ARBA00023136"/>
    </source>
</evidence>
<dbReference type="Pfam" id="PF00248">
    <property type="entry name" value="Aldo_ket_red"/>
    <property type="match status" value="1"/>
</dbReference>
<organism evidence="18 19">
    <name type="scientific">Saitozyma podzolica</name>
    <dbReference type="NCBI Taxonomy" id="1890683"/>
    <lineage>
        <taxon>Eukaryota</taxon>
        <taxon>Fungi</taxon>
        <taxon>Dikarya</taxon>
        <taxon>Basidiomycota</taxon>
        <taxon>Agaricomycotina</taxon>
        <taxon>Tremellomycetes</taxon>
        <taxon>Tremellales</taxon>
        <taxon>Trimorphomycetaceae</taxon>
        <taxon>Saitozyma</taxon>
    </lineage>
</organism>
<dbReference type="CDD" id="cd01053">
    <property type="entry name" value="AOX"/>
    <property type="match status" value="1"/>
</dbReference>
<dbReference type="Gene3D" id="3.20.20.100">
    <property type="entry name" value="NADP-dependent oxidoreductase domain"/>
    <property type="match status" value="1"/>
</dbReference>
<comment type="function">
    <text evidence="15">Catalyzes cyanide-resistant oxygen consumption. May increase respiration when the cytochrome respiratory pathway is restricted, or in response to low temperatures.</text>
</comment>
<dbReference type="CDD" id="cd19093">
    <property type="entry name" value="AKR_AtPLR-like"/>
    <property type="match status" value="1"/>
</dbReference>
<keyword evidence="13" id="KW-0496">Mitochondrion</keyword>
<proteinExistence type="inferred from homology"/>
<name>A0A427Y8D7_9TREE</name>
<dbReference type="PANTHER" id="PTHR31803">
    <property type="entry name" value="ALTERNATIVE OXIDASE"/>
    <property type="match status" value="1"/>
</dbReference>
<keyword evidence="4 16" id="KW-0679">Respiratory chain</keyword>
<dbReference type="InterPro" id="IPR020471">
    <property type="entry name" value="AKR"/>
</dbReference>
<evidence type="ECO:0000313" key="19">
    <source>
        <dbReference type="Proteomes" id="UP000279259"/>
    </source>
</evidence>
<comment type="subcellular location">
    <subcellularLocation>
        <location evidence="1">Mitochondrion inner membrane</location>
    </subcellularLocation>
</comment>
<dbReference type="FunFam" id="1.20.1260.140:FF:000002">
    <property type="entry name" value="Alternative oxidase"/>
    <property type="match status" value="1"/>
</dbReference>
<dbReference type="Proteomes" id="UP000279259">
    <property type="component" value="Unassembled WGS sequence"/>
</dbReference>
<dbReference type="SUPFAM" id="SSF51430">
    <property type="entry name" value="NAD(P)-linked oxidoreductase"/>
    <property type="match status" value="1"/>
</dbReference>
<evidence type="ECO:0000256" key="3">
    <source>
        <dbReference type="ARBA" id="ARBA00022448"/>
    </source>
</evidence>
<keyword evidence="14 16" id="KW-0472">Membrane</keyword>
<evidence type="ECO:0000256" key="2">
    <source>
        <dbReference type="ARBA" id="ARBA00008388"/>
    </source>
</evidence>
<dbReference type="OrthoDB" id="48988at2759"/>
<dbReference type="EC" id="1.-.-.-" evidence="16"/>
<dbReference type="PRINTS" id="PR00069">
    <property type="entry name" value="ALDKETRDTASE"/>
</dbReference>
<keyword evidence="19" id="KW-1185">Reference proteome</keyword>
<dbReference type="PANTHER" id="PTHR31803:SF3">
    <property type="entry name" value="ALTERNATIVE OXIDASE"/>
    <property type="match status" value="1"/>
</dbReference>
<dbReference type="GO" id="GO:0046872">
    <property type="term" value="F:metal ion binding"/>
    <property type="evidence" value="ECO:0007669"/>
    <property type="project" value="UniProtKB-UniRule"/>
</dbReference>
<keyword evidence="6 16" id="KW-0479">Metal-binding</keyword>
<evidence type="ECO:0000259" key="17">
    <source>
        <dbReference type="Pfam" id="PF00248"/>
    </source>
</evidence>
<keyword evidence="9 16" id="KW-0249">Electron transport</keyword>
<keyword evidence="11 16" id="KW-0560">Oxidoreductase</keyword>
<comment type="cofactor">
    <cofactor evidence="16">
        <name>Fe cation</name>
        <dbReference type="ChEBI" id="CHEBI:24875"/>
    </cofactor>
    <text evidence="16">Binds 2 iron ions per subunit.</text>
</comment>
<keyword evidence="8" id="KW-0809">Transit peptide</keyword>
<dbReference type="InterPro" id="IPR002680">
    <property type="entry name" value="AOX"/>
</dbReference>
<dbReference type="InterPro" id="IPR036812">
    <property type="entry name" value="NAD(P)_OxRdtase_dom_sf"/>
</dbReference>
<accession>A0A427Y8D7</accession>
<sequence length="757" mass="83978">MSLVLRPMLVRPSVLARPLVCSSLLHPSSRAFSISARAAIQAAKPHQASTALKTEVREREVAADKKIVGSEGKGAEGLHYQDQMPRSHTGPADIVSHDNGDWTLFNPIYNQAEVDCVQVVGRTPVTLSDKVAHGAVKTLRRMFDLCTGYKNTHIPESTLKQNPIPIKELRAKGELLSDKDWLLRIILLESFAGVPGMIAGTLRHLRSLRLLRRDGGWIHTLLEEAENERMHLLTFMTIAQPTWFTRALVLACQGMAYNMLFLAYIFAPKVVHRFVGALEEEAVRTYTHCVQDIERGLVPEWNNAPAPRIAIDYWRLPTSATLLDVIKAVRADEATHRFVNHSLANLDQKLDFNPFALAEASAEIRGTKACFTREESAEFARTTQQSLLAAGEQNPPRGAAFRLPSPARRTYSDIKKTSASIHPSPNLRSFAMSTQVQGHALIAGKQVPPMAVGTWSWGDSSWGYDETKDFEPIREAWHATNKVGLTFYDTAEVYGEGKSEAIIGRLIKETDEETKRRLYIATKFLPYPRPANFFVFSPPLVNSLRKSLHRLGLESVDLYQLHSPTGPHSFKAYAAGLAECVKLGLAKAVGVSNFSKDELIKFSDLLGAHGVPLASNQVEFSLLRLLPEKSGLLEEMKKRNIAILAYSPLAMGRLTGKYSASNPVPSGRRFGSQCTWEQLEPLLDAMRSLAKKYDVTVSAIALNWVICKGAIPLGGARNEKQATENAKATTFRMTEEEVDMLSGKGFDGKTTWFWQHG</sequence>
<evidence type="ECO:0000256" key="4">
    <source>
        <dbReference type="ARBA" id="ARBA00022660"/>
    </source>
</evidence>
<dbReference type="GO" id="GO:0009916">
    <property type="term" value="F:alternative oxidase activity"/>
    <property type="evidence" value="ECO:0007669"/>
    <property type="project" value="UniProtKB-UniRule"/>
</dbReference>
<gene>
    <name evidence="18" type="ORF">EHS25_003268</name>
</gene>
<keyword evidence="12 16" id="KW-0408">Iron</keyword>
<evidence type="ECO:0000256" key="15">
    <source>
        <dbReference type="ARBA" id="ARBA00025285"/>
    </source>
</evidence>
<dbReference type="InterPro" id="IPR023210">
    <property type="entry name" value="NADP_OxRdtase_dom"/>
</dbReference>
<evidence type="ECO:0000256" key="1">
    <source>
        <dbReference type="ARBA" id="ARBA00004273"/>
    </source>
</evidence>
<evidence type="ECO:0000256" key="10">
    <source>
        <dbReference type="ARBA" id="ARBA00022989"/>
    </source>
</evidence>
<evidence type="ECO:0000313" key="18">
    <source>
        <dbReference type="EMBL" id="RSH87359.1"/>
    </source>
</evidence>
<evidence type="ECO:0000256" key="16">
    <source>
        <dbReference type="RuleBase" id="RU003779"/>
    </source>
</evidence>
<dbReference type="GO" id="GO:0005743">
    <property type="term" value="C:mitochondrial inner membrane"/>
    <property type="evidence" value="ECO:0007669"/>
    <property type="project" value="UniProtKB-SubCell"/>
</dbReference>
<evidence type="ECO:0000256" key="11">
    <source>
        <dbReference type="ARBA" id="ARBA00023002"/>
    </source>
</evidence>
<evidence type="ECO:0000256" key="13">
    <source>
        <dbReference type="ARBA" id="ARBA00023128"/>
    </source>
</evidence>
<dbReference type="InterPro" id="IPR038659">
    <property type="entry name" value="AOX_sf"/>
</dbReference>
<keyword evidence="5 16" id="KW-0812">Transmembrane</keyword>
<evidence type="ECO:0000256" key="7">
    <source>
        <dbReference type="ARBA" id="ARBA00022792"/>
    </source>
</evidence>
<evidence type="ECO:0000256" key="6">
    <source>
        <dbReference type="ARBA" id="ARBA00022723"/>
    </source>
</evidence>
<dbReference type="InterPro" id="IPR018170">
    <property type="entry name" value="Aldo/ket_reductase_CS"/>
</dbReference>
<comment type="similarity">
    <text evidence="2 16">Belongs to the alternative oxidase family.</text>
</comment>
<dbReference type="EMBL" id="RSCD01000017">
    <property type="protein sequence ID" value="RSH87359.1"/>
    <property type="molecule type" value="Genomic_DNA"/>
</dbReference>
<dbReference type="GO" id="GO:0098803">
    <property type="term" value="C:respiratory chain complex"/>
    <property type="evidence" value="ECO:0007669"/>
    <property type="project" value="UniProtKB-UniRule"/>
</dbReference>
<keyword evidence="3" id="KW-0813">Transport</keyword>
<reference evidence="18 19" key="1">
    <citation type="submission" date="2018-11" db="EMBL/GenBank/DDBJ databases">
        <title>Genome sequence of Saitozyma podzolica DSM 27192.</title>
        <authorList>
            <person name="Aliyu H."/>
            <person name="Gorte O."/>
            <person name="Ochsenreither K."/>
        </authorList>
    </citation>
    <scope>NUCLEOTIDE SEQUENCE [LARGE SCALE GENOMIC DNA]</scope>
    <source>
        <strain evidence="18 19">DSM 27192</strain>
    </source>
</reference>